<protein>
    <submittedName>
        <fullName evidence="7">TetR/AcrR family transcriptional regulator</fullName>
    </submittedName>
</protein>
<evidence type="ECO:0000313" key="8">
    <source>
        <dbReference type="Proteomes" id="UP000481583"/>
    </source>
</evidence>
<evidence type="ECO:0000256" key="5">
    <source>
        <dbReference type="SAM" id="MobiDB-lite"/>
    </source>
</evidence>
<dbReference type="Proteomes" id="UP000481583">
    <property type="component" value="Unassembled WGS sequence"/>
</dbReference>
<dbReference type="EMBL" id="JAAKZV010000064">
    <property type="protein sequence ID" value="NGN65517.1"/>
    <property type="molecule type" value="Genomic_DNA"/>
</dbReference>
<dbReference type="InterPro" id="IPR023772">
    <property type="entry name" value="DNA-bd_HTH_TetR-type_CS"/>
</dbReference>
<dbReference type="PRINTS" id="PR00455">
    <property type="entry name" value="HTHTETR"/>
</dbReference>
<dbReference type="InterPro" id="IPR009057">
    <property type="entry name" value="Homeodomain-like_sf"/>
</dbReference>
<dbReference type="AlphaFoldDB" id="A0A6G4U2K5"/>
<dbReference type="Gene3D" id="1.10.357.10">
    <property type="entry name" value="Tetracycline Repressor, domain 2"/>
    <property type="match status" value="1"/>
</dbReference>
<feature type="DNA-binding region" description="H-T-H motif" evidence="4">
    <location>
        <begin position="58"/>
        <end position="77"/>
    </location>
</feature>
<accession>A0A6G4U2K5</accession>
<dbReference type="PANTHER" id="PTHR30055:SF234">
    <property type="entry name" value="HTH-TYPE TRANSCRIPTIONAL REGULATOR BETI"/>
    <property type="match status" value="1"/>
</dbReference>
<dbReference type="PROSITE" id="PS50977">
    <property type="entry name" value="HTH_TETR_2"/>
    <property type="match status" value="1"/>
</dbReference>
<evidence type="ECO:0000256" key="2">
    <source>
        <dbReference type="ARBA" id="ARBA00023125"/>
    </source>
</evidence>
<dbReference type="SUPFAM" id="SSF48498">
    <property type="entry name" value="Tetracyclin repressor-like, C-terminal domain"/>
    <property type="match status" value="1"/>
</dbReference>
<keyword evidence="1" id="KW-0805">Transcription regulation</keyword>
<dbReference type="InterPro" id="IPR036271">
    <property type="entry name" value="Tet_transcr_reg_TetR-rel_C_sf"/>
</dbReference>
<proteinExistence type="predicted"/>
<name>A0A6G4U2K5_9ACTN</name>
<feature type="domain" description="HTH tetR-type" evidence="6">
    <location>
        <begin position="35"/>
        <end position="95"/>
    </location>
</feature>
<evidence type="ECO:0000313" key="7">
    <source>
        <dbReference type="EMBL" id="NGN65517.1"/>
    </source>
</evidence>
<evidence type="ECO:0000256" key="4">
    <source>
        <dbReference type="PROSITE-ProRule" id="PRU00335"/>
    </source>
</evidence>
<sequence>MCVRPGIPRPRSGGVRSPYDGPTGAIRVTIQHRAAKTRLALIRSAAEDFAERGYRSSTLEAITRRAGVSTGALHFHFENKAALATAVQDAAQQVLARIVADSRSGDDGALQRLTDASQELAARMRVDVVLRAGFRLGWEDGRRDSDGLHRMWQECVTALMGAAQSEGALAADVRAEEAVLTIVAATTGFEALSQEDPVWISHSTFTGFWRLLLPSLACPEALDGLDPAGRQQTRGGTAG</sequence>
<gene>
    <name evidence="7" type="ORF">G5C51_16635</name>
</gene>
<keyword evidence="3" id="KW-0804">Transcription</keyword>
<comment type="caution">
    <text evidence="7">The sequence shown here is derived from an EMBL/GenBank/DDBJ whole genome shotgun (WGS) entry which is preliminary data.</text>
</comment>
<reference evidence="7 8" key="1">
    <citation type="submission" date="2020-02" db="EMBL/GenBank/DDBJ databases">
        <title>Whole-genome analyses of novel actinobacteria.</title>
        <authorList>
            <person name="Sahin N."/>
        </authorList>
    </citation>
    <scope>NUCLEOTIDE SEQUENCE [LARGE SCALE GENOMIC DNA]</scope>
    <source>
        <strain evidence="7 8">A7024</strain>
    </source>
</reference>
<dbReference type="InterPro" id="IPR047923">
    <property type="entry name" value="ArpA-like"/>
</dbReference>
<organism evidence="7 8">
    <name type="scientific">Streptomyces coryli</name>
    <dbReference type="NCBI Taxonomy" id="1128680"/>
    <lineage>
        <taxon>Bacteria</taxon>
        <taxon>Bacillati</taxon>
        <taxon>Actinomycetota</taxon>
        <taxon>Actinomycetes</taxon>
        <taxon>Kitasatosporales</taxon>
        <taxon>Streptomycetaceae</taxon>
        <taxon>Streptomyces</taxon>
    </lineage>
</organism>
<dbReference type="PROSITE" id="PS01081">
    <property type="entry name" value="HTH_TETR_1"/>
    <property type="match status" value="1"/>
</dbReference>
<dbReference type="Pfam" id="PF00440">
    <property type="entry name" value="TetR_N"/>
    <property type="match status" value="1"/>
</dbReference>
<dbReference type="InterPro" id="IPR050109">
    <property type="entry name" value="HTH-type_TetR-like_transc_reg"/>
</dbReference>
<evidence type="ECO:0000259" key="6">
    <source>
        <dbReference type="PROSITE" id="PS50977"/>
    </source>
</evidence>
<dbReference type="SUPFAM" id="SSF46689">
    <property type="entry name" value="Homeodomain-like"/>
    <property type="match status" value="1"/>
</dbReference>
<keyword evidence="2 4" id="KW-0238">DNA-binding</keyword>
<dbReference type="PANTHER" id="PTHR30055">
    <property type="entry name" value="HTH-TYPE TRANSCRIPTIONAL REGULATOR RUTR"/>
    <property type="match status" value="1"/>
</dbReference>
<dbReference type="GO" id="GO:0003700">
    <property type="term" value="F:DNA-binding transcription factor activity"/>
    <property type="evidence" value="ECO:0007669"/>
    <property type="project" value="TreeGrafter"/>
</dbReference>
<keyword evidence="8" id="KW-1185">Reference proteome</keyword>
<dbReference type="InterPro" id="IPR001647">
    <property type="entry name" value="HTH_TetR"/>
</dbReference>
<dbReference type="GO" id="GO:0000976">
    <property type="term" value="F:transcription cis-regulatory region binding"/>
    <property type="evidence" value="ECO:0007669"/>
    <property type="project" value="TreeGrafter"/>
</dbReference>
<evidence type="ECO:0000256" key="3">
    <source>
        <dbReference type="ARBA" id="ARBA00023163"/>
    </source>
</evidence>
<dbReference type="NCBIfam" id="NF041196">
    <property type="entry name" value="ScbR_bind_reg"/>
    <property type="match status" value="1"/>
</dbReference>
<feature type="region of interest" description="Disordered" evidence="5">
    <location>
        <begin position="1"/>
        <end position="20"/>
    </location>
</feature>
<evidence type="ECO:0000256" key="1">
    <source>
        <dbReference type="ARBA" id="ARBA00023015"/>
    </source>
</evidence>